<reference evidence="3" key="1">
    <citation type="submission" date="2019-03" db="EMBL/GenBank/DDBJ databases">
        <title>Afifella sp. nov., isolated from activated sludge.</title>
        <authorList>
            <person name="Li Q."/>
            <person name="Liu Y."/>
        </authorList>
    </citation>
    <scope>NUCLEOTIDE SEQUENCE</scope>
    <source>
        <strain evidence="3">L72</strain>
    </source>
</reference>
<dbReference type="OrthoDB" id="9799347at2"/>
<dbReference type="InterPro" id="IPR036249">
    <property type="entry name" value="Thioredoxin-like_sf"/>
</dbReference>
<feature type="domain" description="Thioredoxin" evidence="2">
    <location>
        <begin position="34"/>
        <end position="207"/>
    </location>
</feature>
<keyword evidence="4" id="KW-1185">Reference proteome</keyword>
<dbReference type="PANTHER" id="PTHR42852">
    <property type="entry name" value="THIOL:DISULFIDE INTERCHANGE PROTEIN DSBE"/>
    <property type="match status" value="1"/>
</dbReference>
<dbReference type="GO" id="GO:0016209">
    <property type="term" value="F:antioxidant activity"/>
    <property type="evidence" value="ECO:0007669"/>
    <property type="project" value="InterPro"/>
</dbReference>
<dbReference type="EMBL" id="SPKJ01000132">
    <property type="protein sequence ID" value="MYZ50183.1"/>
    <property type="molecule type" value="Genomic_DNA"/>
</dbReference>
<dbReference type="Pfam" id="PF00578">
    <property type="entry name" value="AhpC-TSA"/>
    <property type="match status" value="1"/>
</dbReference>
<comment type="caution">
    <text evidence="3">The sequence shown here is derived from an EMBL/GenBank/DDBJ whole genome shotgun (WGS) entry which is preliminary data.</text>
</comment>
<dbReference type="SUPFAM" id="SSF52833">
    <property type="entry name" value="Thioredoxin-like"/>
    <property type="match status" value="1"/>
</dbReference>
<accession>A0A964T7X0</accession>
<dbReference type="PROSITE" id="PS00194">
    <property type="entry name" value="THIOREDOXIN_1"/>
    <property type="match status" value="1"/>
</dbReference>
<sequence length="209" mass="21530">MRRSAVTAVIAAVAVICGGAALYGIAGPDSNAASAQCGTAPKAAAALDALATGEVAAFQLAAEPEYLGGLTFRGENGEERALSDFAGKTLLVNVWATWCAPCRREMPALDRLQAAEADARFAVMPISIDLGSRDKPAAFLKSVGASNLPLLTDPSTEIFNDLKRRSLALGLPVTLLIDPKGCLLGHINGPAEWDSADGVKLVQAAKEGA</sequence>
<dbReference type="NCBIfam" id="NF047696">
    <property type="entry name" value="ThlDiSintTplARhiz"/>
    <property type="match status" value="1"/>
</dbReference>
<dbReference type="Proteomes" id="UP000773614">
    <property type="component" value="Unassembled WGS sequence"/>
</dbReference>
<dbReference type="InterPro" id="IPR050553">
    <property type="entry name" value="Thioredoxin_ResA/DsbE_sf"/>
</dbReference>
<dbReference type="InterPro" id="IPR017937">
    <property type="entry name" value="Thioredoxin_CS"/>
</dbReference>
<keyword evidence="1" id="KW-0676">Redox-active center</keyword>
<dbReference type="Gene3D" id="3.40.30.10">
    <property type="entry name" value="Glutaredoxin"/>
    <property type="match status" value="1"/>
</dbReference>
<evidence type="ECO:0000313" key="3">
    <source>
        <dbReference type="EMBL" id="MYZ50183.1"/>
    </source>
</evidence>
<dbReference type="AlphaFoldDB" id="A0A964T7X0"/>
<gene>
    <name evidence="3" type="ORF">E4O86_20970</name>
</gene>
<dbReference type="InterPro" id="IPR013766">
    <property type="entry name" value="Thioredoxin_domain"/>
</dbReference>
<evidence type="ECO:0000259" key="2">
    <source>
        <dbReference type="PROSITE" id="PS51352"/>
    </source>
</evidence>
<dbReference type="PROSITE" id="PS51352">
    <property type="entry name" value="THIOREDOXIN_2"/>
    <property type="match status" value="1"/>
</dbReference>
<dbReference type="InterPro" id="IPR000866">
    <property type="entry name" value="AhpC/TSA"/>
</dbReference>
<dbReference type="CDD" id="cd02966">
    <property type="entry name" value="TlpA_like_family"/>
    <property type="match status" value="1"/>
</dbReference>
<dbReference type="RefSeq" id="WP_161142508.1">
    <property type="nucleotide sequence ID" value="NZ_SPKJ01000132.1"/>
</dbReference>
<evidence type="ECO:0000313" key="4">
    <source>
        <dbReference type="Proteomes" id="UP000773614"/>
    </source>
</evidence>
<protein>
    <submittedName>
        <fullName evidence="3">TlpA family protein disulfide reductase</fullName>
    </submittedName>
</protein>
<evidence type="ECO:0000256" key="1">
    <source>
        <dbReference type="ARBA" id="ARBA00023284"/>
    </source>
</evidence>
<organism evidence="3 4">
    <name type="scientific">Propylenella binzhouense</name>
    <dbReference type="NCBI Taxonomy" id="2555902"/>
    <lineage>
        <taxon>Bacteria</taxon>
        <taxon>Pseudomonadati</taxon>
        <taxon>Pseudomonadota</taxon>
        <taxon>Alphaproteobacteria</taxon>
        <taxon>Hyphomicrobiales</taxon>
        <taxon>Propylenellaceae</taxon>
        <taxon>Propylenella</taxon>
    </lineage>
</organism>
<name>A0A964T7X0_9HYPH</name>
<dbReference type="GO" id="GO:0015036">
    <property type="term" value="F:disulfide oxidoreductase activity"/>
    <property type="evidence" value="ECO:0007669"/>
    <property type="project" value="UniProtKB-ARBA"/>
</dbReference>
<proteinExistence type="predicted"/>
<dbReference type="PANTHER" id="PTHR42852:SF13">
    <property type="entry name" value="PROTEIN DIPZ"/>
    <property type="match status" value="1"/>
</dbReference>